<name>A0A6C2TVD4_PONDE</name>
<dbReference type="Pfam" id="PF13347">
    <property type="entry name" value="MFS_2"/>
    <property type="match status" value="1"/>
</dbReference>
<dbReference type="InterPro" id="IPR039672">
    <property type="entry name" value="MFS_2"/>
</dbReference>
<organism evidence="9 10">
    <name type="scientific">Pontiella desulfatans</name>
    <dbReference type="NCBI Taxonomy" id="2750659"/>
    <lineage>
        <taxon>Bacteria</taxon>
        <taxon>Pseudomonadati</taxon>
        <taxon>Kiritimatiellota</taxon>
        <taxon>Kiritimatiellia</taxon>
        <taxon>Kiritimatiellales</taxon>
        <taxon>Pontiellaceae</taxon>
        <taxon>Pontiella</taxon>
    </lineage>
</organism>
<evidence type="ECO:0000256" key="4">
    <source>
        <dbReference type="ARBA" id="ARBA00022475"/>
    </source>
</evidence>
<reference evidence="9 10" key="1">
    <citation type="submission" date="2019-04" db="EMBL/GenBank/DDBJ databases">
        <authorList>
            <person name="Van Vliet M D."/>
        </authorList>
    </citation>
    <scope>NUCLEOTIDE SEQUENCE [LARGE SCALE GENOMIC DNA]</scope>
    <source>
        <strain evidence="9 10">F1</strain>
    </source>
</reference>
<evidence type="ECO:0000256" key="8">
    <source>
        <dbReference type="SAM" id="Phobius"/>
    </source>
</evidence>
<gene>
    <name evidence="9" type="primary">yjmB_1</name>
    <name evidence="9" type="ORF">PDESU_00006</name>
</gene>
<feature type="transmembrane region" description="Helical" evidence="8">
    <location>
        <begin position="166"/>
        <end position="185"/>
    </location>
</feature>
<dbReference type="GO" id="GO:0015293">
    <property type="term" value="F:symporter activity"/>
    <property type="evidence" value="ECO:0007669"/>
    <property type="project" value="InterPro"/>
</dbReference>
<feature type="transmembrane region" description="Helical" evidence="8">
    <location>
        <begin position="246"/>
        <end position="270"/>
    </location>
</feature>
<feature type="transmembrane region" description="Helical" evidence="8">
    <location>
        <begin position="282"/>
        <end position="305"/>
    </location>
</feature>
<evidence type="ECO:0000313" key="9">
    <source>
        <dbReference type="EMBL" id="VGO11462.1"/>
    </source>
</evidence>
<dbReference type="GO" id="GO:0008643">
    <property type="term" value="P:carbohydrate transport"/>
    <property type="evidence" value="ECO:0007669"/>
    <property type="project" value="InterPro"/>
</dbReference>
<dbReference type="PANTHER" id="PTHR11328">
    <property type="entry name" value="MAJOR FACILITATOR SUPERFAMILY DOMAIN-CONTAINING PROTEIN"/>
    <property type="match status" value="1"/>
</dbReference>
<dbReference type="InterPro" id="IPR036259">
    <property type="entry name" value="MFS_trans_sf"/>
</dbReference>
<feature type="transmembrane region" description="Helical" evidence="8">
    <location>
        <begin position="124"/>
        <end position="145"/>
    </location>
</feature>
<protein>
    <submittedName>
        <fullName evidence="9">Putative symporter YjmB</fullName>
    </submittedName>
</protein>
<dbReference type="RefSeq" id="WP_136077217.1">
    <property type="nucleotide sequence ID" value="NZ_CAAHFG010000001.1"/>
</dbReference>
<keyword evidence="7 8" id="KW-0472">Membrane</keyword>
<keyword evidence="6 8" id="KW-1133">Transmembrane helix</keyword>
<sequence>MIKKSTQHKTPSSEHVSMFTRIGWGFGGIADNYMVNVLNMLFMVIYVQYFKMPPVLAGLAFAIPRFVDALTDPLIGNISDNTRSRWGRRRPYMVAGAILSAILLPFFWTPLGSATSEVWAKNPAFIYAILIGVIFAITYTLYVVPYTALGYELTNDYDEKTRVLSWRMYIGLFGSLTVPWVYQLAQNDAFSNEGQGAFWVSVGVGLFVVVTGLVPVFVCRERKDVQLQKTSPFGESLKATMTNQPFVILLIAYIIIIVGLFSAGNLGAFVNIYYICGGNKDFGALLVAVSGTLGAIVSYLSMFLITAVSVRTGKKTAMFLGLGFALAGVLGAWIAMDPRWPLAQLWTTVISCMGLQGCWLMVSSMVADICDEDELKTGLRREGMFGAINGFALKAALSVTALIGGLLLQFTGFSSDEVDRFQSRTITQLIEPARAWELEEGDFKTASETFDLSASRFIEISEDQSGLEGSKLTIFSRLLKGENVFFRWYDFEDALNLYLTAVKAYEPEASESMQAELATFVQMANDGFLTDYKEQKRVALLMKKLIIGCQAVGLVMAMVIFVFYPITRARAEETRRLLDERKDHEAE</sequence>
<feature type="transmembrane region" description="Helical" evidence="8">
    <location>
        <begin position="383"/>
        <end position="408"/>
    </location>
</feature>
<dbReference type="InterPro" id="IPR018043">
    <property type="entry name" value="Na/Gal_symport_CS"/>
</dbReference>
<proteinExistence type="inferred from homology"/>
<feature type="transmembrane region" description="Helical" evidence="8">
    <location>
        <begin position="21"/>
        <end position="46"/>
    </location>
</feature>
<dbReference type="SUPFAM" id="SSF103473">
    <property type="entry name" value="MFS general substrate transporter"/>
    <property type="match status" value="1"/>
</dbReference>
<dbReference type="GO" id="GO:0006814">
    <property type="term" value="P:sodium ion transport"/>
    <property type="evidence" value="ECO:0007669"/>
    <property type="project" value="InterPro"/>
</dbReference>
<dbReference type="GO" id="GO:0005886">
    <property type="term" value="C:plasma membrane"/>
    <property type="evidence" value="ECO:0007669"/>
    <property type="project" value="UniProtKB-SubCell"/>
</dbReference>
<keyword evidence="5 8" id="KW-0812">Transmembrane</keyword>
<dbReference type="Gene3D" id="1.20.1250.20">
    <property type="entry name" value="MFS general substrate transporter like domains"/>
    <property type="match status" value="2"/>
</dbReference>
<evidence type="ECO:0000256" key="5">
    <source>
        <dbReference type="ARBA" id="ARBA00022692"/>
    </source>
</evidence>
<feature type="transmembrane region" description="Helical" evidence="8">
    <location>
        <begin position="317"/>
        <end position="336"/>
    </location>
</feature>
<feature type="transmembrane region" description="Helical" evidence="8">
    <location>
        <begin position="92"/>
        <end position="112"/>
    </location>
</feature>
<evidence type="ECO:0000256" key="7">
    <source>
        <dbReference type="ARBA" id="ARBA00023136"/>
    </source>
</evidence>
<comment type="subcellular location">
    <subcellularLocation>
        <location evidence="1">Cell membrane</location>
        <topology evidence="1">Multi-pass membrane protein</topology>
    </subcellularLocation>
</comment>
<accession>A0A6C2TVD4</accession>
<keyword evidence="4" id="KW-1003">Cell membrane</keyword>
<dbReference type="AlphaFoldDB" id="A0A6C2TVD4"/>
<feature type="transmembrane region" description="Helical" evidence="8">
    <location>
        <begin position="342"/>
        <end position="362"/>
    </location>
</feature>
<dbReference type="Proteomes" id="UP000366872">
    <property type="component" value="Unassembled WGS sequence"/>
</dbReference>
<evidence type="ECO:0000256" key="6">
    <source>
        <dbReference type="ARBA" id="ARBA00022989"/>
    </source>
</evidence>
<evidence type="ECO:0000313" key="10">
    <source>
        <dbReference type="Proteomes" id="UP000366872"/>
    </source>
</evidence>
<keyword evidence="10" id="KW-1185">Reference proteome</keyword>
<comment type="similarity">
    <text evidence="2">Belongs to the sodium:galactoside symporter (TC 2.A.2) family.</text>
</comment>
<feature type="transmembrane region" description="Helical" evidence="8">
    <location>
        <begin position="545"/>
        <end position="566"/>
    </location>
</feature>
<dbReference type="PROSITE" id="PS00872">
    <property type="entry name" value="NA_GALACTOSIDE_SYMP"/>
    <property type="match status" value="1"/>
</dbReference>
<keyword evidence="3" id="KW-0813">Transport</keyword>
<evidence type="ECO:0000256" key="2">
    <source>
        <dbReference type="ARBA" id="ARBA00009617"/>
    </source>
</evidence>
<dbReference type="EMBL" id="CAAHFG010000001">
    <property type="protein sequence ID" value="VGO11462.1"/>
    <property type="molecule type" value="Genomic_DNA"/>
</dbReference>
<feature type="transmembrane region" description="Helical" evidence="8">
    <location>
        <begin position="197"/>
        <end position="219"/>
    </location>
</feature>
<evidence type="ECO:0000256" key="3">
    <source>
        <dbReference type="ARBA" id="ARBA00022448"/>
    </source>
</evidence>
<dbReference type="PANTHER" id="PTHR11328:SF24">
    <property type="entry name" value="MAJOR FACILITATOR SUPERFAMILY (MFS) PROFILE DOMAIN-CONTAINING PROTEIN"/>
    <property type="match status" value="1"/>
</dbReference>
<evidence type="ECO:0000256" key="1">
    <source>
        <dbReference type="ARBA" id="ARBA00004651"/>
    </source>
</evidence>